<evidence type="ECO:0000313" key="1">
    <source>
        <dbReference type="EMBL" id="AWR96975.1"/>
    </source>
</evidence>
<evidence type="ECO:0008006" key="3">
    <source>
        <dbReference type="Google" id="ProtNLM"/>
    </source>
</evidence>
<sequence length="208" mass="24340">MKILRPEEYANDYLEKSLEISGISKEEIHDKRVYIRKYFDILYSLYPVYENPDCLFLAKETLHILGKVRDMDLCSIKNKNRDKMAYSAIKEAKKLGNCFLPKVYGSRLLVYNRLIKIYSSISYINEFHLLRKNVRIARDLVESLGYNSKDIKILAKKMGDLRDKMIITQCKGMIFPDVSISPFAIGARKAILKVIMSQEEFHHFKNVE</sequence>
<dbReference type="RefSeq" id="WP_110379865.1">
    <property type="nucleotide sequence ID" value="NZ_CP029288.2"/>
</dbReference>
<dbReference type="OrthoDB" id="39948at2157"/>
<dbReference type="EMBL" id="CP029288">
    <property type="protein sequence ID" value="AWR96975.1"/>
    <property type="molecule type" value="Genomic_DNA"/>
</dbReference>
<name>A0A2U9ILV1_9CREN</name>
<protein>
    <recommendedName>
        <fullName evidence="3">CHAD domain-containing protein</fullName>
    </recommendedName>
</protein>
<accession>A0A2U9ILV1</accession>
<reference evidence="1 2" key="1">
    <citation type="submission" date="2018-05" db="EMBL/GenBank/DDBJ databases">
        <title>Complete Genome Sequences of Extremely Thermoacidophilic, Metal-Mobilizing Type-Strain Members of the Archaeal Family Sulfolobaceae: Acidianus brierleyi DSM-1651T, Acidianus sulfidivorans DSM-18786T, Metallosphaera hakonensis DSM-7519T, and Metallosphaera prunae DSM-10039T.</title>
        <authorList>
            <person name="Counts J.A."/>
            <person name="Kelly R.M."/>
        </authorList>
    </citation>
    <scope>NUCLEOTIDE SEQUENCE [LARGE SCALE GENOMIC DNA]</scope>
    <source>
        <strain evidence="1 2">JP7</strain>
    </source>
</reference>
<organism evidence="1 2">
    <name type="scientific">Acidianus sulfidivorans JP7</name>
    <dbReference type="NCBI Taxonomy" id="619593"/>
    <lineage>
        <taxon>Archaea</taxon>
        <taxon>Thermoproteota</taxon>
        <taxon>Thermoprotei</taxon>
        <taxon>Sulfolobales</taxon>
        <taxon>Sulfolobaceae</taxon>
        <taxon>Acidianus</taxon>
    </lineage>
</organism>
<evidence type="ECO:0000313" key="2">
    <source>
        <dbReference type="Proteomes" id="UP000248410"/>
    </source>
</evidence>
<keyword evidence="2" id="KW-1185">Reference proteome</keyword>
<gene>
    <name evidence="1" type="ORF">DFR86_04980</name>
</gene>
<dbReference type="KEGG" id="asul:DFR86_04980"/>
<dbReference type="GeneID" id="36837299"/>
<proteinExistence type="predicted"/>
<dbReference type="Proteomes" id="UP000248410">
    <property type="component" value="Chromosome"/>
</dbReference>
<dbReference type="AlphaFoldDB" id="A0A2U9ILV1"/>